<comment type="caution">
    <text evidence="4">The sequence shown here is derived from an EMBL/GenBank/DDBJ whole genome shotgun (WGS) entry which is preliminary data.</text>
</comment>
<dbReference type="Proteomes" id="UP000481858">
    <property type="component" value="Unassembled WGS sequence"/>
</dbReference>
<evidence type="ECO:0000259" key="2">
    <source>
        <dbReference type="Pfam" id="PF17106"/>
    </source>
</evidence>
<dbReference type="InterPro" id="IPR031352">
    <property type="entry name" value="SesA"/>
</dbReference>
<dbReference type="OrthoDB" id="674604at2759"/>
<proteinExistence type="predicted"/>
<evidence type="ECO:0008006" key="6">
    <source>
        <dbReference type="Google" id="ProtNLM"/>
    </source>
</evidence>
<evidence type="ECO:0000313" key="4">
    <source>
        <dbReference type="EMBL" id="KAF2963013.1"/>
    </source>
</evidence>
<dbReference type="Pfam" id="PF17107">
    <property type="entry name" value="SesA"/>
    <property type="match status" value="1"/>
</dbReference>
<feature type="compositionally biased region" description="Polar residues" evidence="1">
    <location>
        <begin position="166"/>
        <end position="189"/>
    </location>
</feature>
<gene>
    <name evidence="4" type="ORF">GQX73_g10563</name>
</gene>
<name>A0A7C8MKP2_9PEZI</name>
<evidence type="ECO:0000259" key="3">
    <source>
        <dbReference type="Pfam" id="PF17107"/>
    </source>
</evidence>
<reference evidence="4 5" key="1">
    <citation type="submission" date="2019-12" db="EMBL/GenBank/DDBJ databases">
        <title>Draft genome sequence of the ascomycete Xylaria multiplex DSM 110363.</title>
        <authorList>
            <person name="Buettner E."/>
            <person name="Kellner H."/>
        </authorList>
    </citation>
    <scope>NUCLEOTIDE SEQUENCE [LARGE SCALE GENOMIC DNA]</scope>
    <source>
        <strain evidence="4 5">DSM 110363</strain>
    </source>
</reference>
<dbReference type="InParanoid" id="A0A7C8MKP2"/>
<feature type="domain" description="NACHT-NTPase and P-loop NTPases N-terminal" evidence="3">
    <location>
        <begin position="6"/>
        <end position="114"/>
    </location>
</feature>
<dbReference type="InterPro" id="IPR031353">
    <property type="entry name" value="NACHT_sigma"/>
</dbReference>
<keyword evidence="5" id="KW-1185">Reference proteome</keyword>
<organism evidence="4 5">
    <name type="scientific">Xylaria multiplex</name>
    <dbReference type="NCBI Taxonomy" id="323545"/>
    <lineage>
        <taxon>Eukaryota</taxon>
        <taxon>Fungi</taxon>
        <taxon>Dikarya</taxon>
        <taxon>Ascomycota</taxon>
        <taxon>Pezizomycotina</taxon>
        <taxon>Sordariomycetes</taxon>
        <taxon>Xylariomycetidae</taxon>
        <taxon>Xylariales</taxon>
        <taxon>Xylariaceae</taxon>
        <taxon>Xylaria</taxon>
    </lineage>
</organism>
<feature type="region of interest" description="Disordered" evidence="1">
    <location>
        <begin position="166"/>
        <end position="199"/>
    </location>
</feature>
<dbReference type="EMBL" id="WUBL01000242">
    <property type="protein sequence ID" value="KAF2963013.1"/>
    <property type="molecule type" value="Genomic_DNA"/>
</dbReference>
<dbReference type="Pfam" id="PF17106">
    <property type="entry name" value="NACHT_sigma"/>
    <property type="match status" value="1"/>
</dbReference>
<evidence type="ECO:0000256" key="1">
    <source>
        <dbReference type="SAM" id="MobiDB-lite"/>
    </source>
</evidence>
<dbReference type="AlphaFoldDB" id="A0A7C8MKP2"/>
<accession>A0A7C8MKP2</accession>
<feature type="domain" description="NACHT-NTPase sigma" evidence="2">
    <location>
        <begin position="163"/>
        <end position="194"/>
    </location>
</feature>
<sequence>MASYSIANVRKIVEDARTKYQEVQDVESLGAIFHMSGKALDPVVEVLKRLSPVDGDTLPIESDGSLEACGEKAQLCLKVFGAVAQKMSYKDAAQNKEEKVECLVIGMMSSLKDLIVREGYAEESTERDAKQLQAEIEKLKKAESSVPKGQQPQPCFTARDTAHQSNYVGDGPQYNNHGSGNQFAGNTFSGVVDFRRPSS</sequence>
<protein>
    <recommendedName>
        <fullName evidence="6">NACHT-NTPase and P-loop NTPases N-terminal domain-containing protein</fullName>
    </recommendedName>
</protein>
<evidence type="ECO:0000313" key="5">
    <source>
        <dbReference type="Proteomes" id="UP000481858"/>
    </source>
</evidence>